<dbReference type="Gramene" id="KCW67778">
    <property type="protein sequence ID" value="KCW67778"/>
    <property type="gene ID" value="EUGRSUZ_F01510"/>
</dbReference>
<evidence type="ECO:0000313" key="2">
    <source>
        <dbReference type="EMBL" id="KCW67778.1"/>
    </source>
</evidence>
<evidence type="ECO:0000256" key="1">
    <source>
        <dbReference type="SAM" id="Phobius"/>
    </source>
</evidence>
<gene>
    <name evidence="2" type="ORF">EUGRSUZ_F01510</name>
</gene>
<dbReference type="EMBL" id="KK198758">
    <property type="protein sequence ID" value="KCW67778.1"/>
    <property type="molecule type" value="Genomic_DNA"/>
</dbReference>
<organism evidence="2">
    <name type="scientific">Eucalyptus grandis</name>
    <name type="common">Flooded gum</name>
    <dbReference type="NCBI Taxonomy" id="71139"/>
    <lineage>
        <taxon>Eukaryota</taxon>
        <taxon>Viridiplantae</taxon>
        <taxon>Streptophyta</taxon>
        <taxon>Embryophyta</taxon>
        <taxon>Tracheophyta</taxon>
        <taxon>Spermatophyta</taxon>
        <taxon>Magnoliopsida</taxon>
        <taxon>eudicotyledons</taxon>
        <taxon>Gunneridae</taxon>
        <taxon>Pentapetalae</taxon>
        <taxon>rosids</taxon>
        <taxon>malvids</taxon>
        <taxon>Myrtales</taxon>
        <taxon>Myrtaceae</taxon>
        <taxon>Myrtoideae</taxon>
        <taxon>Eucalypteae</taxon>
        <taxon>Eucalyptus</taxon>
    </lineage>
</organism>
<accession>A0A059BNU7</accession>
<proteinExistence type="predicted"/>
<reference evidence="2" key="1">
    <citation type="submission" date="2013-07" db="EMBL/GenBank/DDBJ databases">
        <title>The genome of Eucalyptus grandis.</title>
        <authorList>
            <person name="Schmutz J."/>
            <person name="Hayes R."/>
            <person name="Myburg A."/>
            <person name="Tuskan G."/>
            <person name="Grattapaglia D."/>
            <person name="Rokhsar D.S."/>
        </authorList>
    </citation>
    <scope>NUCLEOTIDE SEQUENCE</scope>
    <source>
        <tissue evidence="2">Leaf extractions</tissue>
    </source>
</reference>
<keyword evidence="1" id="KW-1133">Transmembrane helix</keyword>
<dbReference type="AlphaFoldDB" id="A0A059BNU7"/>
<keyword evidence="1" id="KW-0472">Membrane</keyword>
<keyword evidence="1" id="KW-0812">Transmembrane</keyword>
<protein>
    <submittedName>
        <fullName evidence="2">Uncharacterized protein</fullName>
    </submittedName>
</protein>
<name>A0A059BNU7_EUCGR</name>
<sequence>MRMDVSWWMPAVHVRLLRLQLLVHAVQQLFSTMKIGFVAISFMQKPSLISPNKRIGYPFLLKLLSR</sequence>
<feature type="transmembrane region" description="Helical" evidence="1">
    <location>
        <begin position="21"/>
        <end position="43"/>
    </location>
</feature>
<dbReference type="InParanoid" id="A0A059BNU7"/>